<dbReference type="RefSeq" id="WP_204700560.1">
    <property type="nucleotide sequence ID" value="NZ_JAFBDQ010000003.1"/>
</dbReference>
<keyword evidence="1" id="KW-0547">Nucleotide-binding</keyword>
<dbReference type="GO" id="GO:0016787">
    <property type="term" value="F:hydrolase activity"/>
    <property type="evidence" value="ECO:0007669"/>
    <property type="project" value="UniProtKB-KW"/>
</dbReference>
<protein>
    <submittedName>
        <fullName evidence="9">Radical SAM protein with 4Fe4S-binding SPASM domain</fullName>
    </submittedName>
</protein>
<organism evidence="9 10">
    <name type="scientific">Halanaerobacter jeridensis</name>
    <dbReference type="NCBI Taxonomy" id="706427"/>
    <lineage>
        <taxon>Bacteria</taxon>
        <taxon>Bacillati</taxon>
        <taxon>Bacillota</taxon>
        <taxon>Clostridia</taxon>
        <taxon>Halanaerobiales</taxon>
        <taxon>Halobacteroidaceae</taxon>
        <taxon>Halanaerobacter</taxon>
    </lineage>
</organism>
<dbReference type="Gene3D" id="3.90.320.10">
    <property type="match status" value="1"/>
</dbReference>
<sequence>MSERKVDELYFSASSLRTYRTCQLKFKRRYIDGLFWPDDWVKDKEKKETQRLGQLFHTLAERYYLRGKVVDSKEVIEDKVVKWLERLVDFRPYNEEDQFLPEHRLQFNNQGLKLLAKYDLLHITQDNRVVIYDWKTYRSNSKKSFLKRSMQTIVYRYLLARAGGDYSQTGEWAAEDITLIYWNPRFPDDSKELPYTKEQYARDEDKIKNIIEQIKETNFAVDEDVLATSEKNNCLSCEYRPICHGEPALEIEPKEEDLELMEDWDEIDPISF</sequence>
<dbReference type="GO" id="GO:0004386">
    <property type="term" value="F:helicase activity"/>
    <property type="evidence" value="ECO:0007669"/>
    <property type="project" value="UniProtKB-KW"/>
</dbReference>
<keyword evidence="10" id="KW-1185">Reference proteome</keyword>
<dbReference type="GO" id="GO:0003677">
    <property type="term" value="F:DNA binding"/>
    <property type="evidence" value="ECO:0007669"/>
    <property type="project" value="UniProtKB-KW"/>
</dbReference>
<dbReference type="InterPro" id="IPR038726">
    <property type="entry name" value="PDDEXK_AddAB-type"/>
</dbReference>
<dbReference type="Proteomes" id="UP000774000">
    <property type="component" value="Unassembled WGS sequence"/>
</dbReference>
<reference evidence="9" key="1">
    <citation type="submission" date="2021-01" db="EMBL/GenBank/DDBJ databases">
        <title>Genomic Encyclopedia of Type Strains, Phase IV (KMG-IV): sequencing the most valuable type-strain genomes for metagenomic binning, comparative biology and taxonomic classification.</title>
        <authorList>
            <person name="Goeker M."/>
        </authorList>
    </citation>
    <scope>NUCLEOTIDE SEQUENCE</scope>
    <source>
        <strain evidence="9">DSM 23230</strain>
    </source>
</reference>
<evidence type="ECO:0000256" key="4">
    <source>
        <dbReference type="ARBA" id="ARBA00022806"/>
    </source>
</evidence>
<keyword evidence="2" id="KW-0227">DNA damage</keyword>
<dbReference type="GO" id="GO:0005524">
    <property type="term" value="F:ATP binding"/>
    <property type="evidence" value="ECO:0007669"/>
    <property type="project" value="UniProtKB-KW"/>
</dbReference>
<dbReference type="GO" id="GO:0006281">
    <property type="term" value="P:DNA repair"/>
    <property type="evidence" value="ECO:0007669"/>
    <property type="project" value="UniProtKB-KW"/>
</dbReference>
<dbReference type="AlphaFoldDB" id="A0A938XNJ5"/>
<feature type="domain" description="PD-(D/E)XK endonuclease-like" evidence="8">
    <location>
        <begin position="83"/>
        <end position="244"/>
    </location>
</feature>
<evidence type="ECO:0000259" key="8">
    <source>
        <dbReference type="Pfam" id="PF12705"/>
    </source>
</evidence>
<keyword evidence="7" id="KW-0234">DNA repair</keyword>
<proteinExistence type="predicted"/>
<comment type="caution">
    <text evidence="9">The sequence shown here is derived from an EMBL/GenBank/DDBJ whole genome shotgun (WGS) entry which is preliminary data.</text>
</comment>
<dbReference type="InterPro" id="IPR011604">
    <property type="entry name" value="PDDEXK-like_dom_sf"/>
</dbReference>
<evidence type="ECO:0000256" key="3">
    <source>
        <dbReference type="ARBA" id="ARBA00022801"/>
    </source>
</evidence>
<evidence type="ECO:0000256" key="1">
    <source>
        <dbReference type="ARBA" id="ARBA00022741"/>
    </source>
</evidence>
<evidence type="ECO:0000313" key="10">
    <source>
        <dbReference type="Proteomes" id="UP000774000"/>
    </source>
</evidence>
<dbReference type="Pfam" id="PF12705">
    <property type="entry name" value="PDDEXK_1"/>
    <property type="match status" value="1"/>
</dbReference>
<keyword evidence="5" id="KW-0067">ATP-binding</keyword>
<keyword evidence="4" id="KW-0347">Helicase</keyword>
<evidence type="ECO:0000256" key="5">
    <source>
        <dbReference type="ARBA" id="ARBA00022840"/>
    </source>
</evidence>
<keyword evidence="6" id="KW-0238">DNA-binding</keyword>
<dbReference type="EMBL" id="JAFBDQ010000003">
    <property type="protein sequence ID" value="MBM7555838.1"/>
    <property type="molecule type" value="Genomic_DNA"/>
</dbReference>
<accession>A0A938XNJ5</accession>
<evidence type="ECO:0000256" key="7">
    <source>
        <dbReference type="ARBA" id="ARBA00023204"/>
    </source>
</evidence>
<keyword evidence="3" id="KW-0378">Hydrolase</keyword>
<evidence type="ECO:0000256" key="2">
    <source>
        <dbReference type="ARBA" id="ARBA00022763"/>
    </source>
</evidence>
<name>A0A938XNJ5_9FIRM</name>
<gene>
    <name evidence="9" type="ORF">JOC47_000672</name>
</gene>
<evidence type="ECO:0000256" key="6">
    <source>
        <dbReference type="ARBA" id="ARBA00023125"/>
    </source>
</evidence>
<evidence type="ECO:0000313" key="9">
    <source>
        <dbReference type="EMBL" id="MBM7555838.1"/>
    </source>
</evidence>